<dbReference type="InterPro" id="IPR002725">
    <property type="entry name" value="YgjP-like_metallopeptidase"/>
</dbReference>
<comment type="caution">
    <text evidence="2">The sequence shown here is derived from an EMBL/GenBank/DDBJ whole genome shotgun (WGS) entry which is preliminary data.</text>
</comment>
<protein>
    <recommendedName>
        <fullName evidence="1">YgjP-like metallopeptidase domain-containing protein</fullName>
    </recommendedName>
</protein>
<dbReference type="PANTHER" id="PTHR30399:SF1">
    <property type="entry name" value="UTP PYROPHOSPHATASE"/>
    <property type="match status" value="1"/>
</dbReference>
<dbReference type="Gene3D" id="3.30.2010.10">
    <property type="entry name" value="Metalloproteases ('zincins'), catalytic domain"/>
    <property type="match status" value="1"/>
</dbReference>
<dbReference type="RefSeq" id="WP_063362029.1">
    <property type="nucleotide sequence ID" value="NZ_AUXZ01000075.1"/>
</dbReference>
<evidence type="ECO:0000259" key="1">
    <source>
        <dbReference type="Pfam" id="PF01863"/>
    </source>
</evidence>
<evidence type="ECO:0000313" key="3">
    <source>
        <dbReference type="Proteomes" id="UP000076503"/>
    </source>
</evidence>
<dbReference type="Pfam" id="PF01863">
    <property type="entry name" value="YgjP-like"/>
    <property type="match status" value="1"/>
</dbReference>
<dbReference type="Proteomes" id="UP000076503">
    <property type="component" value="Unassembled WGS sequence"/>
</dbReference>
<dbReference type="CDD" id="cd07344">
    <property type="entry name" value="M48_yhfN_like"/>
    <property type="match status" value="1"/>
</dbReference>
<dbReference type="PANTHER" id="PTHR30399">
    <property type="entry name" value="UNCHARACTERIZED PROTEIN YGJP"/>
    <property type="match status" value="1"/>
</dbReference>
<accession>A0A167EBL7</accession>
<feature type="domain" description="YgjP-like metallopeptidase" evidence="1">
    <location>
        <begin position="14"/>
        <end position="214"/>
    </location>
</feature>
<proteinExistence type="predicted"/>
<reference evidence="2 3" key="1">
    <citation type="submission" date="2013-07" db="EMBL/GenBank/DDBJ databases">
        <title>Comparative Genomic and Metabolomic Analysis of Twelve Strains of Pseudoalteromonas luteoviolacea.</title>
        <authorList>
            <person name="Vynne N.G."/>
            <person name="Mansson M."/>
            <person name="Gram L."/>
        </authorList>
    </citation>
    <scope>NUCLEOTIDE SEQUENCE [LARGE SCALE GENOMIC DNA]</scope>
    <source>
        <strain evidence="2 3">H33</strain>
    </source>
</reference>
<organism evidence="2 3">
    <name type="scientific">Pseudoalteromonas luteoviolacea H33</name>
    <dbReference type="NCBI Taxonomy" id="1365251"/>
    <lineage>
        <taxon>Bacteria</taxon>
        <taxon>Pseudomonadati</taxon>
        <taxon>Pseudomonadota</taxon>
        <taxon>Gammaproteobacteria</taxon>
        <taxon>Alteromonadales</taxon>
        <taxon>Pseudoalteromonadaceae</taxon>
        <taxon>Pseudoalteromonas</taxon>
    </lineage>
</organism>
<evidence type="ECO:0000313" key="2">
    <source>
        <dbReference type="EMBL" id="KZN50359.1"/>
    </source>
</evidence>
<gene>
    <name evidence="2" type="ORF">N476_02400</name>
</gene>
<dbReference type="AlphaFoldDB" id="A0A167EBL7"/>
<name>A0A167EBL7_9GAMM</name>
<sequence length="220" mass="25931">MNFNYQLKLSRRRKTVAITVKPQGVVVHAPHGICHKWLNAWLETKQEWVEKKLDIIAKKTELGLEPLKSVNVYGESYKLIFDSESRFIDHMNKCIYLTAFSEGSKESHIDELNQLFLVELTNYLQGRLPYFQTCMGSKYEVLKVRFYKRRWGSLSSKGVLAFNSALLGAPKWVIDYVIVHELAHYHVMAHNHAFWQIVARFYPEFEKAKNYLKNEMYHIQ</sequence>
<dbReference type="OrthoDB" id="9811177at2"/>
<dbReference type="PATRIC" id="fig|1365251.3.peg.2585"/>
<dbReference type="EMBL" id="AUXZ01000075">
    <property type="protein sequence ID" value="KZN50359.1"/>
    <property type="molecule type" value="Genomic_DNA"/>
</dbReference>
<dbReference type="InterPro" id="IPR053136">
    <property type="entry name" value="UTP_pyrophosphatase-like"/>
</dbReference>